<keyword evidence="2" id="KW-0812">Transmembrane</keyword>
<evidence type="ECO:0000256" key="2">
    <source>
        <dbReference type="SAM" id="Phobius"/>
    </source>
</evidence>
<comment type="caution">
    <text evidence="3">The sequence shown here is derived from an EMBL/GenBank/DDBJ whole genome shotgun (WGS) entry which is preliminary data.</text>
</comment>
<sequence length="272" mass="31322">AEKPYYINFPVTDAPDVPQHNVLHDKHEGIMMHDVRGLEDQFHIDTQGFQLVRYPTSLSNDDFEVDHIVRIKYYPEIVRLLTKILGASRVVPFEHTVGFPNQRQLAMLQSSRHTSDQTGPSTEQRVKYQMGDDAAALLKGQYQIINVWRPLFGPLRDFPLCLGDSRTVDLTRDGEPTDLVFPHYVGESMNLYYHPDHKWHFVSDQMRDEVWVFKCFCFDTKDRVAIGKFAAIFSCLSDFFMLLLIHLGLLSGSTLGANLLYLLEFSRSPLLL</sequence>
<dbReference type="EMBL" id="JAULSN010000007">
    <property type="protein sequence ID" value="KAK3366656.1"/>
    <property type="molecule type" value="Genomic_DNA"/>
</dbReference>
<evidence type="ECO:0000313" key="4">
    <source>
        <dbReference type="Proteomes" id="UP001287356"/>
    </source>
</evidence>
<feature type="transmembrane region" description="Helical" evidence="2">
    <location>
        <begin position="239"/>
        <end position="263"/>
    </location>
</feature>
<feature type="non-terminal residue" evidence="3">
    <location>
        <position position="1"/>
    </location>
</feature>
<keyword evidence="2" id="KW-1133">Transmembrane helix</keyword>
<dbReference type="PANTHER" id="PTHR34598:SF3">
    <property type="entry name" value="OXIDOREDUCTASE AN1597"/>
    <property type="match status" value="1"/>
</dbReference>
<comment type="similarity">
    <text evidence="1">Belongs to the asaB hydroxylase/desaturase family.</text>
</comment>
<protein>
    <submittedName>
        <fullName evidence="3">Uncharacterized protein</fullName>
    </submittedName>
</protein>
<evidence type="ECO:0000256" key="1">
    <source>
        <dbReference type="ARBA" id="ARBA00023604"/>
    </source>
</evidence>
<reference evidence="3" key="2">
    <citation type="submission" date="2023-06" db="EMBL/GenBank/DDBJ databases">
        <authorList>
            <consortium name="Lawrence Berkeley National Laboratory"/>
            <person name="Haridas S."/>
            <person name="Hensen N."/>
            <person name="Bonometti L."/>
            <person name="Westerberg I."/>
            <person name="Brannstrom I.O."/>
            <person name="Guillou S."/>
            <person name="Cros-Aarteil S."/>
            <person name="Calhoun S."/>
            <person name="Kuo A."/>
            <person name="Mondo S."/>
            <person name="Pangilinan J."/>
            <person name="Riley R."/>
            <person name="Labutti K."/>
            <person name="Andreopoulos B."/>
            <person name="Lipzen A."/>
            <person name="Chen C."/>
            <person name="Yanf M."/>
            <person name="Daum C."/>
            <person name="Ng V."/>
            <person name="Clum A."/>
            <person name="Steindorff A."/>
            <person name="Ohm R."/>
            <person name="Martin F."/>
            <person name="Silar P."/>
            <person name="Natvig D."/>
            <person name="Lalanne C."/>
            <person name="Gautier V."/>
            <person name="Ament-Velasquez S.L."/>
            <person name="Kruys A."/>
            <person name="Hutchinson M.I."/>
            <person name="Powell A.J."/>
            <person name="Barry K."/>
            <person name="Miller A.N."/>
            <person name="Grigoriev I.V."/>
            <person name="Debuchy R."/>
            <person name="Gladieux P."/>
            <person name="Thoren M.H."/>
            <person name="Johannesson H."/>
        </authorList>
    </citation>
    <scope>NUCLEOTIDE SEQUENCE</scope>
    <source>
        <strain evidence="3">CBS 958.72</strain>
    </source>
</reference>
<accession>A0AAE0N0T1</accession>
<keyword evidence="2" id="KW-0472">Membrane</keyword>
<dbReference type="AlphaFoldDB" id="A0AAE0N0T1"/>
<dbReference type="PANTHER" id="PTHR34598">
    <property type="entry name" value="BLL6449 PROTEIN"/>
    <property type="match status" value="1"/>
</dbReference>
<dbReference type="NCBIfam" id="NF041278">
    <property type="entry name" value="CmcJ_NvfI_EfuI"/>
    <property type="match status" value="1"/>
</dbReference>
<organism evidence="3 4">
    <name type="scientific">Lasiosphaeria ovina</name>
    <dbReference type="NCBI Taxonomy" id="92902"/>
    <lineage>
        <taxon>Eukaryota</taxon>
        <taxon>Fungi</taxon>
        <taxon>Dikarya</taxon>
        <taxon>Ascomycota</taxon>
        <taxon>Pezizomycotina</taxon>
        <taxon>Sordariomycetes</taxon>
        <taxon>Sordariomycetidae</taxon>
        <taxon>Sordariales</taxon>
        <taxon>Lasiosphaeriaceae</taxon>
        <taxon>Lasiosphaeria</taxon>
    </lineage>
</organism>
<name>A0AAE0N0T1_9PEZI</name>
<proteinExistence type="inferred from homology"/>
<dbReference type="Proteomes" id="UP001287356">
    <property type="component" value="Unassembled WGS sequence"/>
</dbReference>
<dbReference type="GO" id="GO:0016491">
    <property type="term" value="F:oxidoreductase activity"/>
    <property type="evidence" value="ECO:0007669"/>
    <property type="project" value="InterPro"/>
</dbReference>
<evidence type="ECO:0000313" key="3">
    <source>
        <dbReference type="EMBL" id="KAK3366656.1"/>
    </source>
</evidence>
<gene>
    <name evidence="3" type="ORF">B0T24DRAFT_535188</name>
</gene>
<dbReference type="InterPro" id="IPR044053">
    <property type="entry name" value="AsaB-like"/>
</dbReference>
<keyword evidence="4" id="KW-1185">Reference proteome</keyword>
<reference evidence="3" key="1">
    <citation type="journal article" date="2023" name="Mol. Phylogenet. Evol.">
        <title>Genome-scale phylogeny and comparative genomics of the fungal order Sordariales.</title>
        <authorList>
            <person name="Hensen N."/>
            <person name="Bonometti L."/>
            <person name="Westerberg I."/>
            <person name="Brannstrom I.O."/>
            <person name="Guillou S."/>
            <person name="Cros-Aarteil S."/>
            <person name="Calhoun S."/>
            <person name="Haridas S."/>
            <person name="Kuo A."/>
            <person name="Mondo S."/>
            <person name="Pangilinan J."/>
            <person name="Riley R."/>
            <person name="LaButti K."/>
            <person name="Andreopoulos B."/>
            <person name="Lipzen A."/>
            <person name="Chen C."/>
            <person name="Yan M."/>
            <person name="Daum C."/>
            <person name="Ng V."/>
            <person name="Clum A."/>
            <person name="Steindorff A."/>
            <person name="Ohm R.A."/>
            <person name="Martin F."/>
            <person name="Silar P."/>
            <person name="Natvig D.O."/>
            <person name="Lalanne C."/>
            <person name="Gautier V."/>
            <person name="Ament-Velasquez S.L."/>
            <person name="Kruys A."/>
            <person name="Hutchinson M.I."/>
            <person name="Powell A.J."/>
            <person name="Barry K."/>
            <person name="Miller A.N."/>
            <person name="Grigoriev I.V."/>
            <person name="Debuchy R."/>
            <person name="Gladieux P."/>
            <person name="Hiltunen Thoren M."/>
            <person name="Johannesson H."/>
        </authorList>
    </citation>
    <scope>NUCLEOTIDE SEQUENCE</scope>
    <source>
        <strain evidence="3">CBS 958.72</strain>
    </source>
</reference>